<proteinExistence type="predicted"/>
<dbReference type="Proteomes" id="UP001341840">
    <property type="component" value="Unassembled WGS sequence"/>
</dbReference>
<dbReference type="Pfam" id="PF20167">
    <property type="entry name" value="Transposase_32"/>
    <property type="match status" value="1"/>
</dbReference>
<dbReference type="EMBL" id="JASCZI010183057">
    <property type="protein sequence ID" value="MED6188997.1"/>
    <property type="molecule type" value="Genomic_DNA"/>
</dbReference>
<accession>A0ABU6WUH5</accession>
<reference evidence="2 3" key="1">
    <citation type="journal article" date="2023" name="Plants (Basel)">
        <title>Bridging the Gap: Combining Genomics and Transcriptomics Approaches to Understand Stylosanthes scabra, an Orphan Legume from the Brazilian Caatinga.</title>
        <authorList>
            <person name="Ferreira-Neto J.R.C."/>
            <person name="da Silva M.D."/>
            <person name="Binneck E."/>
            <person name="de Melo N.F."/>
            <person name="da Silva R.H."/>
            <person name="de Melo A.L.T.M."/>
            <person name="Pandolfi V."/>
            <person name="Bustamante F.O."/>
            <person name="Brasileiro-Vidal A.C."/>
            <person name="Benko-Iseppon A.M."/>
        </authorList>
    </citation>
    <scope>NUCLEOTIDE SEQUENCE [LARGE SCALE GENOMIC DNA]</scope>
    <source>
        <tissue evidence="2">Leaves</tissue>
    </source>
</reference>
<dbReference type="InterPro" id="IPR046796">
    <property type="entry name" value="Transposase_32_dom"/>
</dbReference>
<sequence length="198" mass="22619">MGSITEQIAKRGWKRLCNPKTEISSLLIQEFFANAVQIEGEKVDQYPYQSYVKGVEIDFSAAKIKEILKLRSHTPDTRTNYENRLEGDQKLDEVIRTLCVPTAIWKLSANNRKPTQLKRHDLLPLATGWHEFIVHSIILTGNKSEITVVRALLIHSIITGDYVRAEELIVDNLAIIAESMEGRNNLIFPSTIYRLCKQ</sequence>
<organism evidence="2 3">
    <name type="scientific">Stylosanthes scabra</name>
    <dbReference type="NCBI Taxonomy" id="79078"/>
    <lineage>
        <taxon>Eukaryota</taxon>
        <taxon>Viridiplantae</taxon>
        <taxon>Streptophyta</taxon>
        <taxon>Embryophyta</taxon>
        <taxon>Tracheophyta</taxon>
        <taxon>Spermatophyta</taxon>
        <taxon>Magnoliopsida</taxon>
        <taxon>eudicotyledons</taxon>
        <taxon>Gunneridae</taxon>
        <taxon>Pentapetalae</taxon>
        <taxon>rosids</taxon>
        <taxon>fabids</taxon>
        <taxon>Fabales</taxon>
        <taxon>Fabaceae</taxon>
        <taxon>Papilionoideae</taxon>
        <taxon>50 kb inversion clade</taxon>
        <taxon>dalbergioids sensu lato</taxon>
        <taxon>Dalbergieae</taxon>
        <taxon>Pterocarpus clade</taxon>
        <taxon>Stylosanthes</taxon>
    </lineage>
</organism>
<comment type="caution">
    <text evidence="2">The sequence shown here is derived from an EMBL/GenBank/DDBJ whole genome shotgun (WGS) entry which is preliminary data.</text>
</comment>
<evidence type="ECO:0000259" key="1">
    <source>
        <dbReference type="Pfam" id="PF20167"/>
    </source>
</evidence>
<gene>
    <name evidence="2" type="ORF">PIB30_091300</name>
</gene>
<keyword evidence="3" id="KW-1185">Reference proteome</keyword>
<protein>
    <recommendedName>
        <fullName evidence="1">Putative plant transposon protein domain-containing protein</fullName>
    </recommendedName>
</protein>
<evidence type="ECO:0000313" key="2">
    <source>
        <dbReference type="EMBL" id="MED6188997.1"/>
    </source>
</evidence>
<evidence type="ECO:0000313" key="3">
    <source>
        <dbReference type="Proteomes" id="UP001341840"/>
    </source>
</evidence>
<feature type="domain" description="Putative plant transposon protein" evidence="1">
    <location>
        <begin position="10"/>
        <end position="197"/>
    </location>
</feature>
<name>A0ABU6WUH5_9FABA</name>